<dbReference type="AlphaFoldDB" id="X0VQ85"/>
<proteinExistence type="predicted"/>
<comment type="caution">
    <text evidence="1">The sequence shown here is derived from an EMBL/GenBank/DDBJ whole genome shotgun (WGS) entry which is preliminary data.</text>
</comment>
<evidence type="ECO:0000313" key="1">
    <source>
        <dbReference type="EMBL" id="GAG20395.1"/>
    </source>
</evidence>
<gene>
    <name evidence="1" type="ORF">S01H1_54837</name>
</gene>
<dbReference type="EMBL" id="BARS01035601">
    <property type="protein sequence ID" value="GAG20395.1"/>
    <property type="molecule type" value="Genomic_DNA"/>
</dbReference>
<accession>X0VQ85</accession>
<sequence length="78" mass="8700">MKMELIKKDINKDKATVTMTSGDGKQEIIFHLKWDGEDNLESRAEFKPGSQDQEGLHVQLADAFATNILGIGQPDPEE</sequence>
<protein>
    <submittedName>
        <fullName evidence="1">Uncharacterized protein</fullName>
    </submittedName>
</protein>
<reference evidence="1" key="1">
    <citation type="journal article" date="2014" name="Front. Microbiol.">
        <title>High frequency of phylogenetically diverse reductive dehalogenase-homologous genes in deep subseafloor sedimentary metagenomes.</title>
        <authorList>
            <person name="Kawai M."/>
            <person name="Futagami T."/>
            <person name="Toyoda A."/>
            <person name="Takaki Y."/>
            <person name="Nishi S."/>
            <person name="Hori S."/>
            <person name="Arai W."/>
            <person name="Tsubouchi T."/>
            <person name="Morono Y."/>
            <person name="Uchiyama I."/>
            <person name="Ito T."/>
            <person name="Fujiyama A."/>
            <person name="Inagaki F."/>
            <person name="Takami H."/>
        </authorList>
    </citation>
    <scope>NUCLEOTIDE SEQUENCE</scope>
    <source>
        <strain evidence="1">Expedition CK06-06</strain>
    </source>
</reference>
<name>X0VQ85_9ZZZZ</name>
<organism evidence="1">
    <name type="scientific">marine sediment metagenome</name>
    <dbReference type="NCBI Taxonomy" id="412755"/>
    <lineage>
        <taxon>unclassified sequences</taxon>
        <taxon>metagenomes</taxon>
        <taxon>ecological metagenomes</taxon>
    </lineage>
</organism>